<evidence type="ECO:0000256" key="2">
    <source>
        <dbReference type="ARBA" id="ARBA00022448"/>
    </source>
</evidence>
<dbReference type="EMBL" id="CP009043">
    <property type="protein sequence ID" value="AII14538.1"/>
    <property type="molecule type" value="Genomic_DNA"/>
</dbReference>
<evidence type="ECO:0000256" key="7">
    <source>
        <dbReference type="ARBA" id="ARBA00023136"/>
    </source>
</evidence>
<feature type="transmembrane region" description="Helical" evidence="8">
    <location>
        <begin position="185"/>
        <end position="204"/>
    </location>
</feature>
<reference evidence="11" key="1">
    <citation type="journal article" date="2014" name="Genome Announc.">
        <title>Complete Genome Sequence of Campylobacter iguaniorum Strain 1485ET, Isolated from a Bearded Dragon (Pogona vitticeps).</title>
        <authorList>
            <person name="Gilbert M.J."/>
            <person name="Miller W.G."/>
            <person name="Yee E."/>
            <person name="Kik M."/>
            <person name="Wagenaar J.A."/>
            <person name="Duim B."/>
        </authorList>
    </citation>
    <scope>NUCLEOTIDE SEQUENCE [LARGE SCALE GENOMIC DNA]</scope>
    <source>
        <strain evidence="11">1485E</strain>
    </source>
</reference>
<feature type="transmembrane region" description="Helical" evidence="8">
    <location>
        <begin position="342"/>
        <end position="363"/>
    </location>
</feature>
<dbReference type="Proteomes" id="UP000028486">
    <property type="component" value="Chromosome"/>
</dbReference>
<dbReference type="PATRIC" id="fig|1244531.5.peg.687"/>
<keyword evidence="5" id="KW-0769">Symport</keyword>
<dbReference type="GO" id="GO:0015293">
    <property type="term" value="F:symporter activity"/>
    <property type="evidence" value="ECO:0007669"/>
    <property type="project" value="UniProtKB-KW"/>
</dbReference>
<dbReference type="PANTHER" id="PTHR43528:SF7">
    <property type="entry name" value="MFS TRANSPORTER"/>
    <property type="match status" value="1"/>
</dbReference>
<dbReference type="InterPro" id="IPR051084">
    <property type="entry name" value="H+-coupled_symporters"/>
</dbReference>
<evidence type="ECO:0000256" key="3">
    <source>
        <dbReference type="ARBA" id="ARBA00022475"/>
    </source>
</evidence>
<keyword evidence="11" id="KW-1185">Reference proteome</keyword>
<dbReference type="HOGENOM" id="CLU_001265_39_0_7"/>
<dbReference type="STRING" id="1244531.CIG2463D_0684"/>
<protein>
    <submittedName>
        <fullName evidence="10">Major facilitator superfamily transporter</fullName>
    </submittedName>
</protein>
<dbReference type="OrthoDB" id="6766492at2"/>
<keyword evidence="6 8" id="KW-1133">Transmembrane helix</keyword>
<sequence length="432" mass="47929">MARGFSRSDIKILGLSSLGGMLEFYDFIIFVFFASYISHLFFPATLDPFWSLLNTYGTFAAGYLARPLGGIIMAHFGDKNGRKNMFMLSILLMVIPTFALGLMPTFETIGYAAPVFLVLVRLLQGIAIGGELPGAWVFISEHAPKNRLYYSVGVLTSAVVAGILLGSIVTMIVKNVYSDADIQGGMWRLPFIIGGIFGVISIYLRRYLSETPVFKQMQEMNDIEKMPIKTVIKYHKLDNLMSMLVSWVLTGCIVVMILLMPNFMPGAFEKSGIEVGRITTIYMQMVCIVLMCAGCFIYGKFSDKFGVSKATIGFSGIFIVAVFAYFYALYNGAGFNTVLTLYLIAGFFGCIGPCGAPFFMIALYPNKIRFSGISFSYNIAYAIAGGVTPPFAVAMVHKFDPMYLAYYMVLLGFVSIFCAIWFMKYRKDVNRG</sequence>
<keyword evidence="7 8" id="KW-0472">Membrane</keyword>
<keyword evidence="2" id="KW-0813">Transport</keyword>
<feature type="transmembrane region" description="Helical" evidence="8">
    <location>
        <begin position="281"/>
        <end position="299"/>
    </location>
</feature>
<feature type="domain" description="Major facilitator superfamily (MFS) profile" evidence="9">
    <location>
        <begin position="12"/>
        <end position="427"/>
    </location>
</feature>
<name>A0A076FA01_9BACT</name>
<evidence type="ECO:0000256" key="8">
    <source>
        <dbReference type="SAM" id="Phobius"/>
    </source>
</evidence>
<dbReference type="AlphaFoldDB" id="A0A076FA01"/>
<feature type="transmembrane region" description="Helical" evidence="8">
    <location>
        <begin position="403"/>
        <end position="423"/>
    </location>
</feature>
<dbReference type="InterPro" id="IPR011701">
    <property type="entry name" value="MFS"/>
</dbReference>
<dbReference type="PANTHER" id="PTHR43528">
    <property type="entry name" value="ALPHA-KETOGLUTARATE PERMEASE"/>
    <property type="match status" value="1"/>
</dbReference>
<feature type="transmembrane region" description="Helical" evidence="8">
    <location>
        <begin position="109"/>
        <end position="128"/>
    </location>
</feature>
<evidence type="ECO:0000259" key="9">
    <source>
        <dbReference type="PROSITE" id="PS50850"/>
    </source>
</evidence>
<feature type="transmembrane region" description="Helical" evidence="8">
    <location>
        <begin position="375"/>
        <end position="397"/>
    </location>
</feature>
<feature type="transmembrane region" description="Helical" evidence="8">
    <location>
        <begin position="49"/>
        <end position="65"/>
    </location>
</feature>
<proteinExistence type="predicted"/>
<keyword evidence="3" id="KW-1003">Cell membrane</keyword>
<organism evidence="10 11">
    <name type="scientific">Campylobacter iguaniorum</name>
    <dbReference type="NCBI Taxonomy" id="1244531"/>
    <lineage>
        <taxon>Bacteria</taxon>
        <taxon>Pseudomonadati</taxon>
        <taxon>Campylobacterota</taxon>
        <taxon>Epsilonproteobacteria</taxon>
        <taxon>Campylobacterales</taxon>
        <taxon>Campylobacteraceae</taxon>
        <taxon>Campylobacter</taxon>
    </lineage>
</organism>
<accession>A0A076FA01</accession>
<feature type="transmembrane region" description="Helical" evidence="8">
    <location>
        <begin position="240"/>
        <end position="261"/>
    </location>
</feature>
<dbReference type="eggNOG" id="COG0477">
    <property type="taxonomic scope" value="Bacteria"/>
</dbReference>
<evidence type="ECO:0000256" key="1">
    <source>
        <dbReference type="ARBA" id="ARBA00004651"/>
    </source>
</evidence>
<evidence type="ECO:0000313" key="11">
    <source>
        <dbReference type="Proteomes" id="UP000028486"/>
    </source>
</evidence>
<evidence type="ECO:0000256" key="6">
    <source>
        <dbReference type="ARBA" id="ARBA00022989"/>
    </source>
</evidence>
<evidence type="ECO:0000313" key="10">
    <source>
        <dbReference type="EMBL" id="AII14538.1"/>
    </source>
</evidence>
<dbReference type="InterPro" id="IPR020846">
    <property type="entry name" value="MFS_dom"/>
</dbReference>
<dbReference type="RefSeq" id="WP_038453729.1">
    <property type="nucleotide sequence ID" value="NZ_CP009043.1"/>
</dbReference>
<comment type="subcellular location">
    <subcellularLocation>
        <location evidence="1">Cell membrane</location>
        <topology evidence="1">Multi-pass membrane protein</topology>
    </subcellularLocation>
</comment>
<dbReference type="SUPFAM" id="SSF103473">
    <property type="entry name" value="MFS general substrate transporter"/>
    <property type="match status" value="1"/>
</dbReference>
<evidence type="ECO:0000256" key="4">
    <source>
        <dbReference type="ARBA" id="ARBA00022692"/>
    </source>
</evidence>
<feature type="transmembrane region" description="Helical" evidence="8">
    <location>
        <begin position="311"/>
        <end position="330"/>
    </location>
</feature>
<feature type="transmembrane region" description="Helical" evidence="8">
    <location>
        <begin position="85"/>
        <end position="103"/>
    </location>
</feature>
<evidence type="ECO:0000256" key="5">
    <source>
        <dbReference type="ARBA" id="ARBA00022847"/>
    </source>
</evidence>
<feature type="transmembrane region" description="Helical" evidence="8">
    <location>
        <begin position="12"/>
        <end position="37"/>
    </location>
</feature>
<dbReference type="PROSITE" id="PS50850">
    <property type="entry name" value="MFS"/>
    <property type="match status" value="1"/>
</dbReference>
<keyword evidence="4 8" id="KW-0812">Transmembrane</keyword>
<feature type="transmembrane region" description="Helical" evidence="8">
    <location>
        <begin position="148"/>
        <end position="173"/>
    </location>
</feature>
<dbReference type="GO" id="GO:0005886">
    <property type="term" value="C:plasma membrane"/>
    <property type="evidence" value="ECO:0007669"/>
    <property type="project" value="UniProtKB-SubCell"/>
</dbReference>
<dbReference type="InterPro" id="IPR036259">
    <property type="entry name" value="MFS_trans_sf"/>
</dbReference>
<dbReference type="Gene3D" id="1.20.1250.20">
    <property type="entry name" value="MFS general substrate transporter like domains"/>
    <property type="match status" value="1"/>
</dbReference>
<gene>
    <name evidence="10" type="ORF">CIG1485E_0683</name>
</gene>
<dbReference type="KEGG" id="caj:CIG1485E_0683"/>
<dbReference type="Pfam" id="PF07690">
    <property type="entry name" value="MFS_1"/>
    <property type="match status" value="1"/>
</dbReference>